<dbReference type="SUPFAM" id="SSF53383">
    <property type="entry name" value="PLP-dependent transferases"/>
    <property type="match status" value="1"/>
</dbReference>
<evidence type="ECO:0000256" key="4">
    <source>
        <dbReference type="ARBA" id="ARBA00022898"/>
    </source>
</evidence>
<dbReference type="GO" id="GO:0006535">
    <property type="term" value="P:cysteine biosynthetic process from serine"/>
    <property type="evidence" value="ECO:0007669"/>
    <property type="project" value="TreeGrafter"/>
</dbReference>
<evidence type="ECO:0000256" key="5">
    <source>
        <dbReference type="ARBA" id="ARBA00060995"/>
    </source>
</evidence>
<sequence length="427" mass="46147">MSQIDTQLLHFGYTPGEDGSRAVPLYQTTSYVFKSNEHAANLFGLKEFGNIYTRITNPTTAVLEARLAALTGGTAALVLSSGQAAITYSILNIAQAGQNIVSTTNLYGGTYNLFKYTLKRLGIEVRFVDSSDPENFIKAADENTRAFYTESIGNPKNNVDNIDKIAELAHSINVPLIVDNTVAPYLFDAFGHGADIIVFSLTKFISGNGTSIGGAIVEKGDFNWANGKFPELTDPDPSYHGLSYWAAFGNHDGAVVKGIAYAIKARVQLLRDLGSCISPFNSHQIILGLETLTLRIQKHSENALKVAQYLESHPKVAWVNYPGLASHKDNARAKEYLPRGFGAIIGFGVKGGLEAGGKLINNVKLFSNLANIGDARSLIIHPASTTHSQLTPEQRLTTGVTDDFIRLSIGLEDVNDIIADLEQALNA</sequence>
<dbReference type="GO" id="GO:0019346">
    <property type="term" value="P:transsulfuration"/>
    <property type="evidence" value="ECO:0007669"/>
    <property type="project" value="InterPro"/>
</dbReference>
<dbReference type="GO" id="GO:0004124">
    <property type="term" value="F:cysteine synthase activity"/>
    <property type="evidence" value="ECO:0007669"/>
    <property type="project" value="TreeGrafter"/>
</dbReference>
<dbReference type="CDD" id="cd00614">
    <property type="entry name" value="CGS_like"/>
    <property type="match status" value="1"/>
</dbReference>
<dbReference type="InterPro" id="IPR006235">
    <property type="entry name" value="OAc-hSer/O-AcSer_sulfhydrylase"/>
</dbReference>
<dbReference type="NCBIfam" id="TIGR01326">
    <property type="entry name" value="OAH_OAS_sulfhy"/>
    <property type="match status" value="1"/>
</dbReference>
<evidence type="ECO:0000313" key="9">
    <source>
        <dbReference type="EMBL" id="TCK59436.1"/>
    </source>
</evidence>
<proteinExistence type="inferred from homology"/>
<dbReference type="Gene3D" id="3.40.640.10">
    <property type="entry name" value="Type I PLP-dependent aspartate aminotransferase-like (Major domain)"/>
    <property type="match status" value="1"/>
</dbReference>
<evidence type="ECO:0000313" key="10">
    <source>
        <dbReference type="Proteomes" id="UP000294614"/>
    </source>
</evidence>
<dbReference type="InterPro" id="IPR015422">
    <property type="entry name" value="PyrdxlP-dep_Trfase_small"/>
</dbReference>
<keyword evidence="3" id="KW-0808">Transferase</keyword>
<feature type="modified residue" description="N6-(pyridoxal phosphate)lysine" evidence="7">
    <location>
        <position position="203"/>
    </location>
</feature>
<dbReference type="GO" id="GO:0071269">
    <property type="term" value="P:L-homocysteine biosynthetic process"/>
    <property type="evidence" value="ECO:0007669"/>
    <property type="project" value="TreeGrafter"/>
</dbReference>
<dbReference type="GO" id="GO:0005737">
    <property type="term" value="C:cytoplasm"/>
    <property type="evidence" value="ECO:0007669"/>
    <property type="project" value="TreeGrafter"/>
</dbReference>
<dbReference type="GO" id="GO:0003961">
    <property type="term" value="F:O-acetylhomoserine aminocarboxypropyltransferase activity"/>
    <property type="evidence" value="ECO:0007669"/>
    <property type="project" value="TreeGrafter"/>
</dbReference>
<dbReference type="EMBL" id="SMGG01000006">
    <property type="protein sequence ID" value="TCK59436.1"/>
    <property type="molecule type" value="Genomic_DNA"/>
</dbReference>
<dbReference type="Proteomes" id="UP000294614">
    <property type="component" value="Unassembled WGS sequence"/>
</dbReference>
<keyword evidence="4 7" id="KW-0663">Pyridoxal phosphate</keyword>
<dbReference type="PIRSF" id="PIRSF001434">
    <property type="entry name" value="CGS"/>
    <property type="match status" value="1"/>
</dbReference>
<evidence type="ECO:0000256" key="3">
    <source>
        <dbReference type="ARBA" id="ARBA00022679"/>
    </source>
</evidence>
<keyword evidence="10" id="KW-1185">Reference proteome</keyword>
<dbReference type="GO" id="GO:0030170">
    <property type="term" value="F:pyridoxal phosphate binding"/>
    <property type="evidence" value="ECO:0007669"/>
    <property type="project" value="InterPro"/>
</dbReference>
<dbReference type="InterPro" id="IPR015421">
    <property type="entry name" value="PyrdxlP-dep_Trfase_major"/>
</dbReference>
<evidence type="ECO:0000256" key="7">
    <source>
        <dbReference type="PIRSR" id="PIRSR001434-2"/>
    </source>
</evidence>
<dbReference type="InterPro" id="IPR015424">
    <property type="entry name" value="PyrdxlP-dep_Trfase"/>
</dbReference>
<evidence type="ECO:0000256" key="6">
    <source>
        <dbReference type="ARBA" id="ARBA00071157"/>
    </source>
</evidence>
<dbReference type="OrthoDB" id="9780685at2"/>
<dbReference type="Gene3D" id="3.90.1150.10">
    <property type="entry name" value="Aspartate Aminotransferase, domain 1"/>
    <property type="match status" value="1"/>
</dbReference>
<accession>A0A4R1K5H2</accession>
<comment type="cofactor">
    <cofactor evidence="1 8">
        <name>pyridoxal 5'-phosphate</name>
        <dbReference type="ChEBI" id="CHEBI:597326"/>
    </cofactor>
</comment>
<protein>
    <recommendedName>
        <fullName evidence="6">O-succinylhomoserine sulfhydrylase</fullName>
    </recommendedName>
</protein>
<comment type="subunit">
    <text evidence="2">Homotetramer.</text>
</comment>
<reference evidence="9 10" key="1">
    <citation type="submission" date="2019-03" db="EMBL/GenBank/DDBJ databases">
        <title>Genomic Encyclopedia of Type Strains, Phase IV (KMG-IV): sequencing the most valuable type-strain genomes for metagenomic binning, comparative biology and taxonomic classification.</title>
        <authorList>
            <person name="Goeker M."/>
        </authorList>
    </citation>
    <scope>NUCLEOTIDE SEQUENCE [LARGE SCALE GENOMIC DNA]</scope>
    <source>
        <strain evidence="9 10">DSM 24984</strain>
    </source>
</reference>
<gene>
    <name evidence="9" type="ORF">C8D98_2370</name>
</gene>
<dbReference type="PANTHER" id="PTHR43797:SF2">
    <property type="entry name" value="HOMOCYSTEINE_CYSTEINE SYNTHASE"/>
    <property type="match status" value="1"/>
</dbReference>
<dbReference type="Pfam" id="PF01053">
    <property type="entry name" value="Cys_Met_Meta_PP"/>
    <property type="match status" value="1"/>
</dbReference>
<dbReference type="PANTHER" id="PTHR43797">
    <property type="entry name" value="HOMOCYSTEINE/CYSTEINE SYNTHASE"/>
    <property type="match status" value="1"/>
</dbReference>
<comment type="similarity">
    <text evidence="5">Belongs to the trans-sulfuration enzymes family. MetZ subfamily.</text>
</comment>
<dbReference type="FunFam" id="3.90.1150.10:FF:000033">
    <property type="entry name" value="Cystathionine gamma-synthase"/>
    <property type="match status" value="1"/>
</dbReference>
<dbReference type="FunFam" id="3.40.640.10:FF:000035">
    <property type="entry name" value="O-succinylhomoserine sulfhydrylase"/>
    <property type="match status" value="1"/>
</dbReference>
<evidence type="ECO:0000256" key="8">
    <source>
        <dbReference type="RuleBase" id="RU362118"/>
    </source>
</evidence>
<name>A0A4R1K5H2_9BACT</name>
<evidence type="ECO:0000256" key="2">
    <source>
        <dbReference type="ARBA" id="ARBA00011881"/>
    </source>
</evidence>
<organism evidence="9 10">
    <name type="scientific">Seleniivibrio woodruffii</name>
    <dbReference type="NCBI Taxonomy" id="1078050"/>
    <lineage>
        <taxon>Bacteria</taxon>
        <taxon>Pseudomonadati</taxon>
        <taxon>Deferribacterota</taxon>
        <taxon>Deferribacteres</taxon>
        <taxon>Deferribacterales</taxon>
        <taxon>Geovibrionaceae</taxon>
        <taxon>Seleniivibrio</taxon>
    </lineage>
</organism>
<dbReference type="AlphaFoldDB" id="A0A4R1K5H2"/>
<evidence type="ECO:0000256" key="1">
    <source>
        <dbReference type="ARBA" id="ARBA00001933"/>
    </source>
</evidence>
<dbReference type="InterPro" id="IPR000277">
    <property type="entry name" value="Cys/Met-Metab_PyrdxlP-dep_enz"/>
</dbReference>
<comment type="caution">
    <text evidence="9">The sequence shown here is derived from an EMBL/GenBank/DDBJ whole genome shotgun (WGS) entry which is preliminary data.</text>
</comment>
<dbReference type="RefSeq" id="WP_132874346.1">
    <property type="nucleotide sequence ID" value="NZ_SMGG01000006.1"/>
</dbReference>